<dbReference type="OrthoDB" id="495499at2"/>
<proteinExistence type="predicted"/>
<evidence type="ECO:0000313" key="2">
    <source>
        <dbReference type="Proteomes" id="UP000010482"/>
    </source>
</evidence>
<name>K9YXL0_DACS8</name>
<dbReference type="Proteomes" id="UP000010482">
    <property type="component" value="Chromosome"/>
</dbReference>
<dbReference type="eggNOG" id="ENOG502ZXW2">
    <property type="taxonomic scope" value="Bacteria"/>
</dbReference>
<dbReference type="AlphaFoldDB" id="K9YXL0"/>
<protein>
    <submittedName>
        <fullName evidence="1">Uncharacterized protein</fullName>
    </submittedName>
</protein>
<gene>
    <name evidence="1" type="ORF">Dacsa_3139</name>
</gene>
<dbReference type="STRING" id="13035.Dacsa_3139"/>
<evidence type="ECO:0000313" key="1">
    <source>
        <dbReference type="EMBL" id="AFZ51666.1"/>
    </source>
</evidence>
<reference evidence="1" key="1">
    <citation type="submission" date="2012-04" db="EMBL/GenBank/DDBJ databases">
        <title>Finished genome of Dactylococcopsis salina PCC 8305.</title>
        <authorList>
            <consortium name="US DOE Joint Genome Institute"/>
            <person name="Gugger M."/>
            <person name="Coursin T."/>
            <person name="Rippka R."/>
            <person name="Tandeau De Marsac N."/>
            <person name="Huntemann M."/>
            <person name="Wei C.-L."/>
            <person name="Han J."/>
            <person name="Detter J.C."/>
            <person name="Han C."/>
            <person name="Tapia R."/>
            <person name="Daligault H."/>
            <person name="Chen A."/>
            <person name="Krypides N."/>
            <person name="Mavromatis K."/>
            <person name="Markowitz V."/>
            <person name="Szeto E."/>
            <person name="Ivanova N."/>
            <person name="Ovchinnikova G."/>
            <person name="Pagani I."/>
            <person name="Pati A."/>
            <person name="Goodwin L."/>
            <person name="Peters L."/>
            <person name="Pitluck S."/>
            <person name="Woyke T."/>
            <person name="Kerfeld C."/>
        </authorList>
    </citation>
    <scope>NUCLEOTIDE SEQUENCE [LARGE SCALE GENOMIC DNA]</scope>
    <source>
        <strain evidence="1">PCC 8305</strain>
    </source>
</reference>
<keyword evidence="2" id="KW-1185">Reference proteome</keyword>
<dbReference type="KEGG" id="dsl:Dacsa_3139"/>
<dbReference type="RefSeq" id="WP_015230644.1">
    <property type="nucleotide sequence ID" value="NC_019780.1"/>
</dbReference>
<organism evidence="1 2">
    <name type="scientific">Dactylococcopsis salina (strain PCC 8305)</name>
    <name type="common">Myxobactron salinum</name>
    <dbReference type="NCBI Taxonomy" id="13035"/>
    <lineage>
        <taxon>Bacteria</taxon>
        <taxon>Bacillati</taxon>
        <taxon>Cyanobacteriota</taxon>
        <taxon>Cyanophyceae</taxon>
        <taxon>Nodosilineales</taxon>
        <taxon>Cymatolegaceae</taxon>
        <taxon>Dactylococcopsis</taxon>
    </lineage>
</organism>
<dbReference type="EMBL" id="CP003944">
    <property type="protein sequence ID" value="AFZ51666.1"/>
    <property type="molecule type" value="Genomic_DNA"/>
</dbReference>
<dbReference type="HOGENOM" id="CLU_2598333_0_0_3"/>
<accession>K9YXL0</accession>
<sequence>MTSPVIAIVKNGKIELLNPLSFPEGTQLLVTPIPSESQVETIETKDEWYNLSLQGLNRCFDENEPEYTLEQIKEFNPDYEGG</sequence>